<evidence type="ECO:0000256" key="1">
    <source>
        <dbReference type="SAM" id="Phobius"/>
    </source>
</evidence>
<accession>A0A915ETD8</accession>
<dbReference type="Proteomes" id="UP000887574">
    <property type="component" value="Unplaced"/>
</dbReference>
<keyword evidence="2" id="KW-1185">Reference proteome</keyword>
<keyword evidence="1" id="KW-0812">Transmembrane</keyword>
<evidence type="ECO:0000313" key="3">
    <source>
        <dbReference type="WBParaSite" id="jg9612"/>
    </source>
</evidence>
<feature type="transmembrane region" description="Helical" evidence="1">
    <location>
        <begin position="71"/>
        <end position="88"/>
    </location>
</feature>
<protein>
    <submittedName>
        <fullName evidence="3">Uncharacterized protein</fullName>
    </submittedName>
</protein>
<name>A0A915ETD8_9BILA</name>
<reference evidence="3" key="1">
    <citation type="submission" date="2022-11" db="UniProtKB">
        <authorList>
            <consortium name="WormBaseParasite"/>
        </authorList>
    </citation>
    <scope>IDENTIFICATION</scope>
</reference>
<keyword evidence="1" id="KW-1133">Transmembrane helix</keyword>
<evidence type="ECO:0000313" key="2">
    <source>
        <dbReference type="Proteomes" id="UP000887574"/>
    </source>
</evidence>
<dbReference type="WBParaSite" id="jg9612">
    <property type="protein sequence ID" value="jg9612"/>
    <property type="gene ID" value="jg9612"/>
</dbReference>
<proteinExistence type="predicted"/>
<dbReference type="AlphaFoldDB" id="A0A915ETD8"/>
<sequence>MVCNWFSEAIQKISFLLHSEASWAVGRQLGCVWLSNLSSFLLQSPASYLLRRLEIEGMAENNTLEGKGEQLFKVIFLLFIIITRAAAAG</sequence>
<keyword evidence="1" id="KW-0472">Membrane</keyword>
<organism evidence="2 3">
    <name type="scientific">Ditylenchus dipsaci</name>
    <dbReference type="NCBI Taxonomy" id="166011"/>
    <lineage>
        <taxon>Eukaryota</taxon>
        <taxon>Metazoa</taxon>
        <taxon>Ecdysozoa</taxon>
        <taxon>Nematoda</taxon>
        <taxon>Chromadorea</taxon>
        <taxon>Rhabditida</taxon>
        <taxon>Tylenchina</taxon>
        <taxon>Tylenchomorpha</taxon>
        <taxon>Sphaerularioidea</taxon>
        <taxon>Anguinidae</taxon>
        <taxon>Anguininae</taxon>
        <taxon>Ditylenchus</taxon>
    </lineage>
</organism>